<evidence type="ECO:0000256" key="9">
    <source>
        <dbReference type="ARBA" id="ARBA00023006"/>
    </source>
</evidence>
<feature type="region of interest" description="Disordered" evidence="12">
    <location>
        <begin position="76"/>
        <end position="113"/>
    </location>
</feature>
<feature type="compositionally biased region" description="Polar residues" evidence="12">
    <location>
        <begin position="78"/>
        <end position="88"/>
    </location>
</feature>
<dbReference type="GO" id="GO:0016485">
    <property type="term" value="P:protein processing"/>
    <property type="evidence" value="ECO:0007669"/>
    <property type="project" value="TreeGrafter"/>
</dbReference>
<dbReference type="GO" id="GO:0019786">
    <property type="term" value="F:protein-phosphatidylethanolamide deconjugating activity"/>
    <property type="evidence" value="ECO:0007669"/>
    <property type="project" value="InterPro"/>
</dbReference>
<evidence type="ECO:0000256" key="12">
    <source>
        <dbReference type="SAM" id="MobiDB-lite"/>
    </source>
</evidence>
<dbReference type="InterPro" id="IPR038765">
    <property type="entry name" value="Papain-like_cys_pep_sf"/>
</dbReference>
<evidence type="ECO:0000256" key="3">
    <source>
        <dbReference type="ARBA" id="ARBA00022448"/>
    </source>
</evidence>
<proteinExistence type="inferred from homology"/>
<comment type="catalytic activity">
    <reaction evidence="10">
        <text>[protein]-C-terminal L-amino acid-glycyl-phosphatidylethanolamide + H2O = [protein]-C-terminal L-amino acid-glycine + a 1,2-diacyl-sn-glycero-3-phosphoethanolamine</text>
        <dbReference type="Rhea" id="RHEA:67548"/>
        <dbReference type="Rhea" id="RHEA-COMP:17323"/>
        <dbReference type="Rhea" id="RHEA-COMP:17324"/>
        <dbReference type="ChEBI" id="CHEBI:15377"/>
        <dbReference type="ChEBI" id="CHEBI:64612"/>
        <dbReference type="ChEBI" id="CHEBI:172940"/>
        <dbReference type="ChEBI" id="CHEBI:172941"/>
    </reaction>
    <physiologicalReaction direction="left-to-right" evidence="10">
        <dbReference type="Rhea" id="RHEA:67549"/>
    </physiologicalReaction>
</comment>
<dbReference type="InterPro" id="IPR046792">
    <property type="entry name" value="Peptidase_C54_cat"/>
</dbReference>
<dbReference type="GO" id="GO:0000045">
    <property type="term" value="P:autophagosome assembly"/>
    <property type="evidence" value="ECO:0007669"/>
    <property type="project" value="TreeGrafter"/>
</dbReference>
<reference evidence="14" key="1">
    <citation type="journal article" date="2022" name="DNA Res.">
        <title>Genome analysis of five recently described species of the CUG-Ser clade uncovers Candida theae as a new hybrid lineage with pathogenic potential in the Candida parapsilosis species complex.</title>
        <authorList>
            <person name="Mixao V."/>
            <person name="Del Olmo V."/>
            <person name="Hegedusova E."/>
            <person name="Saus E."/>
            <person name="Pryszcz L."/>
            <person name="Cillingova A."/>
            <person name="Nosek J."/>
            <person name="Gabaldon T."/>
        </authorList>
    </citation>
    <scope>NUCLEOTIDE SEQUENCE</scope>
    <source>
        <strain evidence="14">CBS 10844</strain>
    </source>
</reference>
<evidence type="ECO:0000313" key="14">
    <source>
        <dbReference type="EMBL" id="KAI3404864.2"/>
    </source>
</evidence>
<evidence type="ECO:0000256" key="8">
    <source>
        <dbReference type="ARBA" id="ARBA00022927"/>
    </source>
</evidence>
<name>A0AAI9WYB8_9ASCO</name>
<evidence type="ECO:0000256" key="10">
    <source>
        <dbReference type="ARBA" id="ARBA00029362"/>
    </source>
</evidence>
<keyword evidence="15" id="KW-1185">Reference proteome</keyword>
<keyword evidence="9" id="KW-0072">Autophagy</keyword>
<dbReference type="GO" id="GO:0000423">
    <property type="term" value="P:mitophagy"/>
    <property type="evidence" value="ECO:0007669"/>
    <property type="project" value="TreeGrafter"/>
</dbReference>
<evidence type="ECO:0000256" key="11">
    <source>
        <dbReference type="RuleBase" id="RU363115"/>
    </source>
</evidence>
<dbReference type="RefSeq" id="XP_049180609.1">
    <property type="nucleotide sequence ID" value="XM_049323603.1"/>
</dbReference>
<dbReference type="GO" id="GO:0000407">
    <property type="term" value="C:phagophore assembly site"/>
    <property type="evidence" value="ECO:0007669"/>
    <property type="project" value="UniProtKB-SubCell"/>
</dbReference>
<comment type="function">
    <text evidence="11">Required for selective autophagic degradation of the nucleus (nucleophagy) as well as for mitophagy which contributes to regulate mitochondrial quantity and quality by eliminating the mitochondria to a basal level to fulfill cellular energy requirements and preventing excess ROS production.</text>
</comment>
<evidence type="ECO:0000256" key="4">
    <source>
        <dbReference type="ARBA" id="ARBA00022490"/>
    </source>
</evidence>
<dbReference type="AlphaFoldDB" id="A0AAI9WYB8"/>
<evidence type="ECO:0000256" key="1">
    <source>
        <dbReference type="ARBA" id="ARBA00004329"/>
    </source>
</evidence>
<gene>
    <name evidence="14" type="ORF">KGF56_002381</name>
</gene>
<keyword evidence="3" id="KW-0813">Transport</keyword>
<dbReference type="EC" id="3.4.22.-" evidence="11"/>
<comment type="subcellular location">
    <subcellularLocation>
        <location evidence="11">Nucleus</location>
    </subcellularLocation>
    <subcellularLocation>
        <location evidence="11">Cytoplasm</location>
    </subcellularLocation>
    <subcellularLocation>
        <location evidence="1">Preautophagosomal structure</location>
    </subcellularLocation>
</comment>
<feature type="region of interest" description="Disordered" evidence="12">
    <location>
        <begin position="220"/>
        <end position="253"/>
    </location>
</feature>
<evidence type="ECO:0000256" key="6">
    <source>
        <dbReference type="ARBA" id="ARBA00022801"/>
    </source>
</evidence>
<dbReference type="SUPFAM" id="SSF54001">
    <property type="entry name" value="Cysteine proteinases"/>
    <property type="match status" value="1"/>
</dbReference>
<dbReference type="PANTHER" id="PTHR22624">
    <property type="entry name" value="CYSTEINE PROTEASE ATG4"/>
    <property type="match status" value="1"/>
</dbReference>
<dbReference type="GO" id="GO:0015031">
    <property type="term" value="P:protein transport"/>
    <property type="evidence" value="ECO:0007669"/>
    <property type="project" value="UniProtKB-KW"/>
</dbReference>
<dbReference type="GO" id="GO:0005634">
    <property type="term" value="C:nucleus"/>
    <property type="evidence" value="ECO:0007669"/>
    <property type="project" value="UniProtKB-SubCell"/>
</dbReference>
<keyword evidence="5 11" id="KW-0645">Protease</keyword>
<dbReference type="Proteomes" id="UP001202479">
    <property type="component" value="Unassembled WGS sequence"/>
</dbReference>
<evidence type="ECO:0000313" key="15">
    <source>
        <dbReference type="Proteomes" id="UP001202479"/>
    </source>
</evidence>
<sequence length="516" mass="58751">MQREYSVGWYKTQEGFAYKKMDQDESNKNDVVVVLGSRDISEEEPREVVDTPEIPFVGRNLGRNLERFSAFMRDISGINGQEPSGNEQADNEKVSNEQAGNEQASNRSFCELPSQSSSARNNFVVLGKEFDNAVDAKDRVSSLLWMSYRCGFEPIPKSEDGPKPIFFFSSIVFNKQTLNNLKNLKSLLDNENFTSDAGWGCMIRTSQNLLANTMLKLAKSKQEEKKEKQNKAEDDKKQNEVDDKKQNEVDDKKQRDKEIFSQIIALFQDNIKSPFSLHNFIRVVSGSPLQIKPGQWFGPNAASASIKKLTAEQNEKNDADSLVPVPFVYVSENCDLYDDEIEEIFQKEKKPLLLLFPIRLGIDQVNKYYHDSILQLLASEYSVGIAGGKPSSSFYFLGYENDDELIYLDPHSPQMVEEPINTNSYHVTEYSKLNIEMLDPSMMIGILVKTMAEYQSFKLECTSSKNKILHFHPLVTVVPQESSITQSWEEVQGGEEEDFVNLNVKKNEEEFIDLGK</sequence>
<evidence type="ECO:0000256" key="5">
    <source>
        <dbReference type="ARBA" id="ARBA00022670"/>
    </source>
</evidence>
<keyword evidence="8" id="KW-0653">Protein transport</keyword>
<keyword evidence="4 11" id="KW-0963">Cytoplasm</keyword>
<evidence type="ECO:0000259" key="13">
    <source>
        <dbReference type="Pfam" id="PF03416"/>
    </source>
</evidence>
<dbReference type="EMBL" id="JAHUZD010000074">
    <property type="protein sequence ID" value="KAI3404864.2"/>
    <property type="molecule type" value="Genomic_DNA"/>
</dbReference>
<dbReference type="InterPro" id="IPR005078">
    <property type="entry name" value="Peptidase_C54"/>
</dbReference>
<evidence type="ECO:0000256" key="2">
    <source>
        <dbReference type="ARBA" id="ARBA00010958"/>
    </source>
</evidence>
<organism evidence="14 15">
    <name type="scientific">Candida oxycetoniae</name>
    <dbReference type="NCBI Taxonomy" id="497107"/>
    <lineage>
        <taxon>Eukaryota</taxon>
        <taxon>Fungi</taxon>
        <taxon>Dikarya</taxon>
        <taxon>Ascomycota</taxon>
        <taxon>Saccharomycotina</taxon>
        <taxon>Pichiomycetes</taxon>
        <taxon>Debaryomycetaceae</taxon>
        <taxon>Candida/Lodderomyces clade</taxon>
        <taxon>Candida</taxon>
    </lineage>
</organism>
<comment type="similarity">
    <text evidence="2 11">Belongs to the peptidase C54 family.</text>
</comment>
<protein>
    <recommendedName>
        <fullName evidence="11">Cysteine protease</fullName>
        <ecNumber evidence="11">3.4.22.-</ecNumber>
    </recommendedName>
</protein>
<keyword evidence="6 11" id="KW-0378">Hydrolase</keyword>
<comment type="caution">
    <text evidence="14">The sequence shown here is derived from an EMBL/GenBank/DDBJ whole genome shotgun (WGS) entry which is preliminary data.</text>
</comment>
<keyword evidence="7" id="KW-0788">Thiol protease</keyword>
<dbReference type="GO" id="GO:0035973">
    <property type="term" value="P:aggrephagy"/>
    <property type="evidence" value="ECO:0007669"/>
    <property type="project" value="TreeGrafter"/>
</dbReference>
<dbReference type="GO" id="GO:0004197">
    <property type="term" value="F:cysteine-type endopeptidase activity"/>
    <property type="evidence" value="ECO:0007669"/>
    <property type="project" value="TreeGrafter"/>
</dbReference>
<accession>A0AAI9WYB8</accession>
<dbReference type="GeneID" id="73379998"/>
<dbReference type="Pfam" id="PF03416">
    <property type="entry name" value="Peptidase_C54"/>
    <property type="match status" value="1"/>
</dbReference>
<feature type="compositionally biased region" description="Polar residues" evidence="12">
    <location>
        <begin position="96"/>
        <end position="113"/>
    </location>
</feature>
<dbReference type="PANTHER" id="PTHR22624:SF49">
    <property type="entry name" value="CYSTEINE PROTEASE"/>
    <property type="match status" value="1"/>
</dbReference>
<feature type="domain" description="Peptidase C54 catalytic" evidence="13">
    <location>
        <begin position="137"/>
        <end position="458"/>
    </location>
</feature>
<keyword evidence="11" id="KW-0539">Nucleus</keyword>
<dbReference type="GO" id="GO:0034727">
    <property type="term" value="P:piecemeal microautophagy of the nucleus"/>
    <property type="evidence" value="ECO:0007669"/>
    <property type="project" value="TreeGrafter"/>
</dbReference>
<evidence type="ECO:0000256" key="7">
    <source>
        <dbReference type="ARBA" id="ARBA00022807"/>
    </source>
</evidence>